<dbReference type="AlphaFoldDB" id="A0A225UDM3"/>
<proteinExistence type="predicted"/>
<dbReference type="Gene3D" id="2.170.270.10">
    <property type="entry name" value="SET domain"/>
    <property type="match status" value="1"/>
</dbReference>
<dbReference type="Proteomes" id="UP000198211">
    <property type="component" value="Unassembled WGS sequence"/>
</dbReference>
<name>A0A225UDM3_9STRA</name>
<dbReference type="STRING" id="4795.A0A225UDM3"/>
<sequence>MGSDVKKVRRTDTTANAHSAACRETPLSCVEVKSDATMSGTVLLQQQHNPIADPSEYIDISHVSFVTAKIHSFLSTRSACGKECWKNCNSIGTIDQQHGLQSSQLGIIRKLRQMIGDNSCLLAAVVGSISCSKLHEAITKEQVNSEPGGVGDGTGRSCRRRCNWKQVQRPSGSNHQLLQRTRNQRLKDRGTENHEYQPCMHAGLCDSTGCSCMNRDHMCVNLSFHWGEDFVFVVMKTIKLAGWGSNLRVAHVRQANVGPISAHALLRSVNAIPMFVYLVVQATGIVGVSNSCFSTTCGNVNVIRSKHKMMGMSFSSIHGYGIYAREPIVANEFVYEYT</sequence>
<keyword evidence="4" id="KW-1185">Reference proteome</keyword>
<dbReference type="EMBL" id="NBNE01021154">
    <property type="protein sequence ID" value="OWY91073.1"/>
    <property type="molecule type" value="Genomic_DNA"/>
</dbReference>
<dbReference type="GO" id="GO:0031507">
    <property type="term" value="P:heterochromatin formation"/>
    <property type="evidence" value="ECO:0007669"/>
    <property type="project" value="TreeGrafter"/>
</dbReference>
<dbReference type="GO" id="GO:0005634">
    <property type="term" value="C:nucleus"/>
    <property type="evidence" value="ECO:0007669"/>
    <property type="project" value="TreeGrafter"/>
</dbReference>
<keyword evidence="2" id="KW-0804">Transcription</keyword>
<dbReference type="OrthoDB" id="6141102at2759"/>
<evidence type="ECO:0000313" key="4">
    <source>
        <dbReference type="Proteomes" id="UP000198211"/>
    </source>
</evidence>
<dbReference type="InterPro" id="IPR045318">
    <property type="entry name" value="EZH1/2-like"/>
</dbReference>
<protein>
    <submittedName>
        <fullName evidence="3">Uncharacterized protein</fullName>
    </submittedName>
</protein>
<dbReference type="InterPro" id="IPR046341">
    <property type="entry name" value="SET_dom_sf"/>
</dbReference>
<dbReference type="PANTHER" id="PTHR45747">
    <property type="entry name" value="HISTONE-LYSINE N-METHYLTRANSFERASE E(Z)"/>
    <property type="match status" value="1"/>
</dbReference>
<evidence type="ECO:0000256" key="1">
    <source>
        <dbReference type="ARBA" id="ARBA00023015"/>
    </source>
</evidence>
<comment type="caution">
    <text evidence="3">The sequence shown here is derived from an EMBL/GenBank/DDBJ whole genome shotgun (WGS) entry which is preliminary data.</text>
</comment>
<reference evidence="4" key="1">
    <citation type="submission" date="2017-03" db="EMBL/GenBank/DDBJ databases">
        <title>Phytopthora megakarya and P. palmivora, two closely related causual agents of cacao black pod achieved similar genome size and gene model numbers by different mechanisms.</title>
        <authorList>
            <person name="Ali S."/>
            <person name="Shao J."/>
            <person name="Larry D.J."/>
            <person name="Kronmiller B."/>
            <person name="Shen D."/>
            <person name="Strem M.D."/>
            <person name="Melnick R.L."/>
            <person name="Guiltinan M.J."/>
            <person name="Tyler B.M."/>
            <person name="Meinhardt L.W."/>
            <person name="Bailey B.A."/>
        </authorList>
    </citation>
    <scope>NUCLEOTIDE SEQUENCE [LARGE SCALE GENOMIC DNA]</scope>
    <source>
        <strain evidence="4">zdho120</strain>
    </source>
</reference>
<keyword evidence="1" id="KW-0805">Transcription regulation</keyword>
<dbReference type="SUPFAM" id="SSF82199">
    <property type="entry name" value="SET domain"/>
    <property type="match status" value="1"/>
</dbReference>
<evidence type="ECO:0000256" key="2">
    <source>
        <dbReference type="ARBA" id="ARBA00023163"/>
    </source>
</evidence>
<gene>
    <name evidence="3" type="ORF">PHMEG_00040503</name>
</gene>
<dbReference type="GO" id="GO:0003682">
    <property type="term" value="F:chromatin binding"/>
    <property type="evidence" value="ECO:0007669"/>
    <property type="project" value="TreeGrafter"/>
</dbReference>
<accession>A0A225UDM3</accession>
<organism evidence="3 4">
    <name type="scientific">Phytophthora megakarya</name>
    <dbReference type="NCBI Taxonomy" id="4795"/>
    <lineage>
        <taxon>Eukaryota</taxon>
        <taxon>Sar</taxon>
        <taxon>Stramenopiles</taxon>
        <taxon>Oomycota</taxon>
        <taxon>Peronosporomycetes</taxon>
        <taxon>Peronosporales</taxon>
        <taxon>Peronosporaceae</taxon>
        <taxon>Phytophthora</taxon>
    </lineage>
</organism>
<dbReference type="GO" id="GO:0046976">
    <property type="term" value="F:histone H3K27 methyltransferase activity"/>
    <property type="evidence" value="ECO:0007669"/>
    <property type="project" value="TreeGrafter"/>
</dbReference>
<evidence type="ECO:0000313" key="3">
    <source>
        <dbReference type="EMBL" id="OWY91073.1"/>
    </source>
</evidence>
<dbReference type="PANTHER" id="PTHR45747:SF4">
    <property type="entry name" value="HISTONE-LYSINE N-METHYLTRANSFERASE E(Z)"/>
    <property type="match status" value="1"/>
</dbReference>
<feature type="non-terminal residue" evidence="3">
    <location>
        <position position="338"/>
    </location>
</feature>